<reference evidence="1" key="1">
    <citation type="submission" date="2013-10" db="EMBL/GenBank/DDBJ databases">
        <title>Genomic analysis of the causative agents of coccidiosis in chickens.</title>
        <authorList>
            <person name="Reid A.J."/>
            <person name="Blake D."/>
            <person name="Billington K."/>
            <person name="Browne H."/>
            <person name="Dunn M."/>
            <person name="Hung S."/>
            <person name="Kawahara F."/>
            <person name="Miranda-Saavedra D."/>
            <person name="Mourier T."/>
            <person name="Nagra H."/>
            <person name="Otto T.D."/>
            <person name="Rawlings N."/>
            <person name="Sanchez A."/>
            <person name="Sanders M."/>
            <person name="Subramaniam C."/>
            <person name="Tay Y."/>
            <person name="Dear P."/>
            <person name="Doerig C."/>
            <person name="Gruber A."/>
            <person name="Parkinson J."/>
            <person name="Shirley M."/>
            <person name="Wan K.L."/>
            <person name="Berriman M."/>
            <person name="Tomley F."/>
            <person name="Pain A."/>
        </authorList>
    </citation>
    <scope>NUCLEOTIDE SEQUENCE [LARGE SCALE GENOMIC DNA]</scope>
    <source>
        <strain evidence="1">Houghton</strain>
    </source>
</reference>
<sequence>MAVQDSGVECGQRPSLLTLWTSDEMSLSKGERWSAGRDAGAFIRGVSVLPVPQEISVEAVAINLERGVDSRENVAAAVSNEEEKMQFRKYATDRISSV</sequence>
<evidence type="ECO:0000313" key="2">
    <source>
        <dbReference type="Proteomes" id="UP000030750"/>
    </source>
</evidence>
<dbReference type="EMBL" id="HG713424">
    <property type="protein sequence ID" value="CDJ53839.1"/>
    <property type="molecule type" value="Genomic_DNA"/>
</dbReference>
<keyword evidence="2" id="KW-1185">Reference proteome</keyword>
<proteinExistence type="predicted"/>
<accession>U6LZ03</accession>
<organism evidence="1 2">
    <name type="scientific">Eimeria brunetti</name>
    <dbReference type="NCBI Taxonomy" id="51314"/>
    <lineage>
        <taxon>Eukaryota</taxon>
        <taxon>Sar</taxon>
        <taxon>Alveolata</taxon>
        <taxon>Apicomplexa</taxon>
        <taxon>Conoidasida</taxon>
        <taxon>Coccidia</taxon>
        <taxon>Eucoccidiorida</taxon>
        <taxon>Eimeriorina</taxon>
        <taxon>Eimeriidae</taxon>
        <taxon>Eimeria</taxon>
    </lineage>
</organism>
<gene>
    <name evidence="1" type="ORF">EBH_0059830</name>
</gene>
<evidence type="ECO:0000313" key="1">
    <source>
        <dbReference type="EMBL" id="CDJ53839.1"/>
    </source>
</evidence>
<name>U6LZ03_9EIME</name>
<dbReference type="AlphaFoldDB" id="U6LZ03"/>
<dbReference type="Proteomes" id="UP000030750">
    <property type="component" value="Unassembled WGS sequence"/>
</dbReference>
<reference evidence="1" key="2">
    <citation type="submission" date="2013-10" db="EMBL/GenBank/DDBJ databases">
        <authorList>
            <person name="Aslett M."/>
        </authorList>
    </citation>
    <scope>NUCLEOTIDE SEQUENCE [LARGE SCALE GENOMIC DNA]</scope>
    <source>
        <strain evidence="1">Houghton</strain>
    </source>
</reference>
<protein>
    <submittedName>
        <fullName evidence="1">Uncharacterized protein</fullName>
    </submittedName>
</protein>
<dbReference type="VEuPathDB" id="ToxoDB:EBH_0059830"/>